<evidence type="ECO:0008006" key="3">
    <source>
        <dbReference type="Google" id="ProtNLM"/>
    </source>
</evidence>
<reference evidence="1 2" key="1">
    <citation type="journal article" date="2022" name="Allergy">
        <title>Genome assembly and annotation of Periplaneta americana reveal a comprehensive cockroach allergen profile.</title>
        <authorList>
            <person name="Wang L."/>
            <person name="Xiong Q."/>
            <person name="Saelim N."/>
            <person name="Wang L."/>
            <person name="Nong W."/>
            <person name="Wan A.T."/>
            <person name="Shi M."/>
            <person name="Liu X."/>
            <person name="Cao Q."/>
            <person name="Hui J.H.L."/>
            <person name="Sookrung N."/>
            <person name="Leung T.F."/>
            <person name="Tungtrongchitr A."/>
            <person name="Tsui S.K.W."/>
        </authorList>
    </citation>
    <scope>NUCLEOTIDE SEQUENCE [LARGE SCALE GENOMIC DNA]</scope>
    <source>
        <strain evidence="1">PWHHKU_190912</strain>
    </source>
</reference>
<name>A0ABQ8TMI6_PERAM</name>
<keyword evidence="2" id="KW-1185">Reference proteome</keyword>
<gene>
    <name evidence="1" type="ORF">ANN_09757</name>
</gene>
<comment type="caution">
    <text evidence="1">The sequence shown here is derived from an EMBL/GenBank/DDBJ whole genome shotgun (WGS) entry which is preliminary data.</text>
</comment>
<proteinExistence type="predicted"/>
<evidence type="ECO:0000313" key="1">
    <source>
        <dbReference type="EMBL" id="KAJ4447749.1"/>
    </source>
</evidence>
<sequence length="359" mass="41507">MILTQESARSRIHSEPWRSQFVWVGNAPNWGIGVGRGTANSGILREFGRHRDSIECKIKVLKYYLRIVHGDQSLIRAVCYREQLERRDQVTWAGRLRRGLEEIGMGFIIGEDCRNKRNVWRNVKKRLKDIDRQITEGECREKVALEIQSMIKTNWGAEPYLYGDSREGRLGLIWFRLGAWRALKTINEEGARICPLCGKGETSHHILSECEVTEALRKRFVPESFITSSRGHLATYNILNNVKFCDSVGKFMAKVRQLRVELAEEEGAEKIRERVSFIAYGRKNVLKNFAVGTLLYGCETWIFTLREEQRLSVFENKVLRKIFGAKKDEVTGEWRKLHNAELHALHSSSDIIANIKSRL</sequence>
<protein>
    <recommendedName>
        <fullName evidence="3">Reverse transcriptase</fullName>
    </recommendedName>
</protein>
<accession>A0ABQ8TMI6</accession>
<dbReference type="EMBL" id="JAJSOF020000005">
    <property type="protein sequence ID" value="KAJ4447749.1"/>
    <property type="molecule type" value="Genomic_DNA"/>
</dbReference>
<organism evidence="1 2">
    <name type="scientific">Periplaneta americana</name>
    <name type="common">American cockroach</name>
    <name type="synonym">Blatta americana</name>
    <dbReference type="NCBI Taxonomy" id="6978"/>
    <lineage>
        <taxon>Eukaryota</taxon>
        <taxon>Metazoa</taxon>
        <taxon>Ecdysozoa</taxon>
        <taxon>Arthropoda</taxon>
        <taxon>Hexapoda</taxon>
        <taxon>Insecta</taxon>
        <taxon>Pterygota</taxon>
        <taxon>Neoptera</taxon>
        <taxon>Polyneoptera</taxon>
        <taxon>Dictyoptera</taxon>
        <taxon>Blattodea</taxon>
        <taxon>Blattoidea</taxon>
        <taxon>Blattidae</taxon>
        <taxon>Blattinae</taxon>
        <taxon>Periplaneta</taxon>
    </lineage>
</organism>
<evidence type="ECO:0000313" key="2">
    <source>
        <dbReference type="Proteomes" id="UP001148838"/>
    </source>
</evidence>
<dbReference type="Proteomes" id="UP001148838">
    <property type="component" value="Unassembled WGS sequence"/>
</dbReference>